<name>A0A5D4GRR6_9HYPH</name>
<dbReference type="EMBL" id="VSZS01000064">
    <property type="protein sequence ID" value="TYR31521.1"/>
    <property type="molecule type" value="Genomic_DNA"/>
</dbReference>
<dbReference type="GO" id="GO:0050129">
    <property type="term" value="F:N-formylglutamate deformylase activity"/>
    <property type="evidence" value="ECO:0007669"/>
    <property type="project" value="UniProtKB-EC"/>
</dbReference>
<dbReference type="NCBIfam" id="TIGR02017">
    <property type="entry name" value="hutG_amidohyd"/>
    <property type="match status" value="1"/>
</dbReference>
<proteinExistence type="predicted"/>
<comment type="caution">
    <text evidence="1">The sequence shown here is derived from an EMBL/GenBank/DDBJ whole genome shotgun (WGS) entry which is preliminary data.</text>
</comment>
<dbReference type="EC" id="3.5.1.68" evidence="1"/>
<evidence type="ECO:0000313" key="1">
    <source>
        <dbReference type="EMBL" id="TYR31521.1"/>
    </source>
</evidence>
<sequence length="269" mass="29410">MTAALSFGEIEIERRDAPLLVTFPHTGTVIPDSPLAAMHSRELALLDTDWWIHELYDFVGDYGATTVRTPFSRSVIDVNRDPAGVSLYPGQATTGLVPVETFDGVPLYAGAPPSPEDVAERRTVWFDPFHDAIRGEIERLKALHGHVVLYDCHSIRSVVPRLFEGELPIFSIGTNGGASCDRRIEDAVASACLASGLSVVLNGRFKGGWITRNYGDPASGVHAIQMELAQRFYMDEARVERLPAEGWSSAQAHLRRVFDAMVSTSLSGS</sequence>
<gene>
    <name evidence="1" type="primary">hutG</name>
    <name evidence="1" type="ORF">FY036_14700</name>
</gene>
<dbReference type="SUPFAM" id="SSF53187">
    <property type="entry name" value="Zn-dependent exopeptidases"/>
    <property type="match status" value="1"/>
</dbReference>
<dbReference type="Proteomes" id="UP000323258">
    <property type="component" value="Unassembled WGS sequence"/>
</dbReference>
<dbReference type="Gene3D" id="3.40.630.40">
    <property type="entry name" value="Zn-dependent exopeptidases"/>
    <property type="match status" value="1"/>
</dbReference>
<dbReference type="OrthoDB" id="8716700at2"/>
<keyword evidence="1" id="KW-0378">Hydrolase</keyword>
<organism evidence="1 2">
    <name type="scientific">Neoaquamicrobium microcysteis</name>
    <dbReference type="NCBI Taxonomy" id="2682781"/>
    <lineage>
        <taxon>Bacteria</taxon>
        <taxon>Pseudomonadati</taxon>
        <taxon>Pseudomonadota</taxon>
        <taxon>Alphaproteobacteria</taxon>
        <taxon>Hyphomicrobiales</taxon>
        <taxon>Phyllobacteriaceae</taxon>
        <taxon>Neoaquamicrobium</taxon>
    </lineage>
</organism>
<dbReference type="InterPro" id="IPR010247">
    <property type="entry name" value="HutG_amidohyd"/>
</dbReference>
<accession>A0A5D4GRR6</accession>
<dbReference type="AlphaFoldDB" id="A0A5D4GRR6"/>
<evidence type="ECO:0000313" key="2">
    <source>
        <dbReference type="Proteomes" id="UP000323258"/>
    </source>
</evidence>
<protein>
    <submittedName>
        <fullName evidence="1">N-formylglutamate deformylase</fullName>
        <ecNumber evidence="1">3.5.1.68</ecNumber>
    </submittedName>
</protein>
<keyword evidence="2" id="KW-1185">Reference proteome</keyword>
<reference evidence="1 2" key="1">
    <citation type="submission" date="2019-08" db="EMBL/GenBank/DDBJ databases">
        <authorList>
            <person name="Seo Y.L."/>
        </authorList>
    </citation>
    <scope>NUCLEOTIDE SEQUENCE [LARGE SCALE GENOMIC DNA]</scope>
    <source>
        <strain evidence="1 2">MaA-C15</strain>
    </source>
</reference>
<dbReference type="Pfam" id="PF05013">
    <property type="entry name" value="FGase"/>
    <property type="match status" value="1"/>
</dbReference>
<dbReference type="InterPro" id="IPR007709">
    <property type="entry name" value="N-FG_amidohydro"/>
</dbReference>
<dbReference type="RefSeq" id="WP_148915492.1">
    <property type="nucleotide sequence ID" value="NZ_VSZS01000064.1"/>
</dbReference>
<reference evidence="1 2" key="2">
    <citation type="submission" date="2019-09" db="EMBL/GenBank/DDBJ databases">
        <title>Mesorhizobium sp. MaA-C15 isolated from Microcystis aeruginosa.</title>
        <authorList>
            <person name="Jeong S.E."/>
            <person name="Jin H.M."/>
            <person name="Jeon C.O."/>
        </authorList>
    </citation>
    <scope>NUCLEOTIDE SEQUENCE [LARGE SCALE GENOMIC DNA]</scope>
    <source>
        <strain evidence="1 2">MaA-C15</strain>
    </source>
</reference>